<protein>
    <recommendedName>
        <fullName evidence="1">RNA-dependent RNA polymerase</fullName>
        <ecNumber evidence="1">2.7.7.48</ecNumber>
    </recommendedName>
</protein>
<dbReference type="GO" id="GO:0030422">
    <property type="term" value="P:siRNA processing"/>
    <property type="evidence" value="ECO:0007669"/>
    <property type="project" value="TreeGrafter"/>
</dbReference>
<evidence type="ECO:0000256" key="2">
    <source>
        <dbReference type="SAM" id="MobiDB-lite"/>
    </source>
</evidence>
<evidence type="ECO:0000313" key="5">
    <source>
        <dbReference type="Proteomes" id="UP001049176"/>
    </source>
</evidence>
<dbReference type="InterPro" id="IPR057596">
    <property type="entry name" value="RDRP_core"/>
</dbReference>
<dbReference type="AlphaFoldDB" id="A0A9P7RYR5"/>
<reference evidence="4" key="1">
    <citation type="journal article" date="2021" name="Genome Biol. Evol.">
        <title>The assembled and annotated genome of the fairy-ring fungus Marasmius oreades.</title>
        <authorList>
            <person name="Hiltunen M."/>
            <person name="Ament-Velasquez S.L."/>
            <person name="Johannesson H."/>
        </authorList>
    </citation>
    <scope>NUCLEOTIDE SEQUENCE</scope>
    <source>
        <strain evidence="4">03SP1</strain>
    </source>
</reference>
<keyword evidence="1" id="KW-0808">Transferase</keyword>
<dbReference type="GO" id="GO:0003968">
    <property type="term" value="F:RNA-directed RNA polymerase activity"/>
    <property type="evidence" value="ECO:0007669"/>
    <property type="project" value="UniProtKB-KW"/>
</dbReference>
<accession>A0A9P7RYR5</accession>
<dbReference type="PANTHER" id="PTHR23079">
    <property type="entry name" value="RNA-DEPENDENT RNA POLYMERASE"/>
    <property type="match status" value="1"/>
</dbReference>
<dbReference type="KEGG" id="more:E1B28_008320"/>
<dbReference type="EC" id="2.7.7.48" evidence="1"/>
<dbReference type="RefSeq" id="XP_043008398.1">
    <property type="nucleotide sequence ID" value="XM_043153114.1"/>
</dbReference>
<evidence type="ECO:0000313" key="4">
    <source>
        <dbReference type="EMBL" id="KAG7091928.1"/>
    </source>
</evidence>
<dbReference type="OrthoDB" id="10055769at2759"/>
<feature type="compositionally biased region" description="Basic and acidic residues" evidence="2">
    <location>
        <begin position="509"/>
        <end position="522"/>
    </location>
</feature>
<comment type="catalytic activity">
    <reaction evidence="1">
        <text>RNA(n) + a ribonucleoside 5'-triphosphate = RNA(n+1) + diphosphate</text>
        <dbReference type="Rhea" id="RHEA:21248"/>
        <dbReference type="Rhea" id="RHEA-COMP:14527"/>
        <dbReference type="Rhea" id="RHEA-COMP:17342"/>
        <dbReference type="ChEBI" id="CHEBI:33019"/>
        <dbReference type="ChEBI" id="CHEBI:61557"/>
        <dbReference type="ChEBI" id="CHEBI:140395"/>
        <dbReference type="EC" id="2.7.7.48"/>
    </reaction>
</comment>
<dbReference type="GO" id="GO:0031380">
    <property type="term" value="C:nuclear RNA-directed RNA polymerase complex"/>
    <property type="evidence" value="ECO:0007669"/>
    <property type="project" value="TreeGrafter"/>
</dbReference>
<keyword evidence="1" id="KW-0548">Nucleotidyltransferase</keyword>
<dbReference type="GeneID" id="66077396"/>
<sequence>MHRSWSSPPGPSSQPSSSTGSLRQIPRTRSLPLTLGQSPQPLIIARDEHLQRKFRVNNIPFGVQFEIARLINSSNDVQVPLRGLDFKQIADVVCKSTKPNTEGIDKLHSLIRDNPNLTSLVNGDSLQSNNKTQWSAFDLEENVLAIDPQGCIGHFGLERLNVEDLKDAGEDLSCTYYYGGKVDFTAQLSKRQDGSYSVTLRKAKLTQSNKLKRRFGSASVLKCKFPEKFKGAGNEIVDSFAKRPLVLWDWVYRAISAKDGSIFFFRTNETLGDDGKIKRNTDNRPNNISFRKLIEWANPLARASGSNTVSKWASRMTLVLSTSVPGPLLELDAITFAEDIKSEDGSDMTDGCGYANISFFKSVQARFALSEVPSAVQIRVFGAKGMLVRNSEAPDVGSPKIWLRASQRKILLKKSQDDDQSHKTVDILRVARTRTPARLSTEVIINLSHNGVPDEIFKEILKANLKASLEPLMEWGQGKPSDMMRLWHAVDKIDSVSSKRQARQNPTELRIRGLDEDSRAKGDEEEQPDSWLPDPFSGCPAFFSEIIEELLSAGFNPQGCGFLRAKLFGLLKDQIPRKCSKQNWDIEQSAISFAVPDPYGVLGPDEIYFKSSRNEFVGANGLLSSSMTGDVLITRNPCKLPTDVRKVKAVTHPRLDSLVDCIVFPITGKRRLIDFLAGGDYDGDRVTVIWDSTIVDNFRNAPESFANEPLEVGKCFEGSKQTTLEYIRQLKQMDESSYISSMQQHLLSGLTDPYIIGQYSVRHDKLTYMYGLDDSRAVREAYMFCTVLDASKSGKKLLKDVRDTDLSQKLGQLPWKVALECISPQTQTVSSEYQPGPHLIRQNKGRGRFIMDVLSDAAVKQHREWMDHTNGFFNGVGPPTSPFEVGADLDLSAPWRTFHDAVHAGDSEDLRDDWTSIKKFVEDLRGEFCDRSEISRKCSKQFSSFPSPGNLRSFMDENTIARLLASYAYYSCMNYSDQPFPWSMAFRELCLIKAKASRSGFMTVVSEFADNYRLAKSSR</sequence>
<evidence type="ECO:0000259" key="3">
    <source>
        <dbReference type="Pfam" id="PF05183"/>
    </source>
</evidence>
<feature type="domain" description="RDRP core" evidence="3">
    <location>
        <begin position="198"/>
        <end position="799"/>
    </location>
</feature>
<evidence type="ECO:0000256" key="1">
    <source>
        <dbReference type="RuleBase" id="RU363098"/>
    </source>
</evidence>
<dbReference type="EMBL" id="CM032185">
    <property type="protein sequence ID" value="KAG7091928.1"/>
    <property type="molecule type" value="Genomic_DNA"/>
</dbReference>
<feature type="compositionally biased region" description="Polar residues" evidence="2">
    <location>
        <begin position="497"/>
        <end position="507"/>
    </location>
</feature>
<dbReference type="InterPro" id="IPR007855">
    <property type="entry name" value="RDRP"/>
</dbReference>
<keyword evidence="1" id="KW-0696">RNA-directed RNA polymerase</keyword>
<dbReference type="Proteomes" id="UP001049176">
    <property type="component" value="Chromosome 5"/>
</dbReference>
<feature type="region of interest" description="Disordered" evidence="2">
    <location>
        <begin position="497"/>
        <end position="532"/>
    </location>
</feature>
<comment type="caution">
    <text evidence="4">The sequence shown here is derived from an EMBL/GenBank/DDBJ whole genome shotgun (WGS) entry which is preliminary data.</text>
</comment>
<organism evidence="4 5">
    <name type="scientific">Marasmius oreades</name>
    <name type="common">fairy-ring Marasmius</name>
    <dbReference type="NCBI Taxonomy" id="181124"/>
    <lineage>
        <taxon>Eukaryota</taxon>
        <taxon>Fungi</taxon>
        <taxon>Dikarya</taxon>
        <taxon>Basidiomycota</taxon>
        <taxon>Agaricomycotina</taxon>
        <taxon>Agaricomycetes</taxon>
        <taxon>Agaricomycetidae</taxon>
        <taxon>Agaricales</taxon>
        <taxon>Marasmiineae</taxon>
        <taxon>Marasmiaceae</taxon>
        <taxon>Marasmius</taxon>
    </lineage>
</organism>
<comment type="similarity">
    <text evidence="1">Belongs to the RdRP family.</text>
</comment>
<keyword evidence="1" id="KW-0694">RNA-binding</keyword>
<gene>
    <name evidence="4" type="ORF">E1B28_008320</name>
</gene>
<dbReference type="PANTHER" id="PTHR23079:SF55">
    <property type="entry name" value="RNA-DIRECTED RNA POLYMERASE"/>
    <property type="match status" value="1"/>
</dbReference>
<proteinExistence type="inferred from homology"/>
<keyword evidence="5" id="KW-1185">Reference proteome</keyword>
<feature type="compositionally biased region" description="Low complexity" evidence="2">
    <location>
        <begin position="1"/>
        <end position="21"/>
    </location>
</feature>
<feature type="region of interest" description="Disordered" evidence="2">
    <location>
        <begin position="1"/>
        <end position="24"/>
    </location>
</feature>
<dbReference type="GO" id="GO:0003723">
    <property type="term" value="F:RNA binding"/>
    <property type="evidence" value="ECO:0007669"/>
    <property type="project" value="UniProtKB-KW"/>
</dbReference>
<dbReference type="Pfam" id="PF05183">
    <property type="entry name" value="RdRP"/>
    <property type="match status" value="1"/>
</dbReference>
<name>A0A9P7RYR5_9AGAR</name>